<dbReference type="EMBL" id="CP006771">
    <property type="protein sequence ID" value="AGX89223.1"/>
    <property type="molecule type" value="Genomic_DNA"/>
</dbReference>
<protein>
    <submittedName>
        <fullName evidence="3">Uncharacterized protein</fullName>
    </submittedName>
</protein>
<evidence type="ECO:0000313" key="3">
    <source>
        <dbReference type="EMBL" id="AGX89223.1"/>
    </source>
</evidence>
<dbReference type="Proteomes" id="UP000017119">
    <property type="component" value="Chromosome"/>
</dbReference>
<dbReference type="OrthoDB" id="9802710at2"/>
<keyword evidence="2" id="KW-1133">Transmembrane helix</keyword>
<gene>
    <name evidence="3" type="ORF">PRV_02435</name>
</gene>
<proteinExistence type="predicted"/>
<keyword evidence="1" id="KW-0175">Coiled coil</keyword>
<reference evidence="3 4" key="1">
    <citation type="journal article" date="2013" name="Genome Announc.">
        <title>Genome Sequence of Mycoplasma parvum (Formerly Eperythrozoon parvum), a Diminutive Hemoplasma of the Pig.</title>
        <authorList>
            <person name="do Nascimento N.C."/>
            <person name="Dos Santos A.P."/>
            <person name="Chu Y."/>
            <person name="Guimaraes A.M."/>
            <person name="Pagliaro A."/>
            <person name="Messick J.B."/>
        </authorList>
    </citation>
    <scope>NUCLEOTIDE SEQUENCE [LARGE SCALE GENOMIC DNA]</scope>
    <source>
        <strain evidence="3 4">Indiana</strain>
    </source>
</reference>
<accession>U5NG32</accession>
<dbReference type="PATRIC" id="fig|1403316.3.peg.454"/>
<feature type="coiled-coil region" evidence="1">
    <location>
        <begin position="43"/>
        <end position="108"/>
    </location>
</feature>
<dbReference type="STRING" id="1403316.PRV_02435"/>
<feature type="transmembrane region" description="Helical" evidence="2">
    <location>
        <begin position="6"/>
        <end position="25"/>
    </location>
</feature>
<name>U5NG32_9MOLU</name>
<organism evidence="3 4">
    <name type="scientific">Mycoplasma parvum str. Indiana</name>
    <dbReference type="NCBI Taxonomy" id="1403316"/>
    <lineage>
        <taxon>Bacteria</taxon>
        <taxon>Bacillati</taxon>
        <taxon>Mycoplasmatota</taxon>
        <taxon>Mollicutes</taxon>
        <taxon>Mycoplasmataceae</taxon>
        <taxon>Mycoplasma</taxon>
    </lineage>
</organism>
<dbReference type="HOGENOM" id="CLU_540602_0_0_14"/>
<dbReference type="KEGG" id="mpv:PRV_02435"/>
<dbReference type="RefSeq" id="WP_022770279.1">
    <property type="nucleotide sequence ID" value="NC_022575.1"/>
</dbReference>
<sequence>MSSNTLGILLGICLLVIILGACYILKINGELKHKNSNNNEELNKETINKLNSLEQFSKNLQKQLFYEEKERQEREIRAELEEAYNRRIKRIEEERKEQNEIIYRLKEKIKHLTETQEQISWEKNRLERINFDLREDQKNHAIFIDFYAACKDWGLSEIEEVRNFIKYWRENFEYIEITKRKSKSKKGPQEGGKEGEKEWERLFKKTFEEWPSYEFKLTKQPRDQLGRRADFKIEFSSGKKYLDSLGVLKILIELKTSHKKFIDVSSTDFRELTEQIIKLLEETRYNNEKFDIALFIIGEKLIPQILGDEDVIWFGLGGERILSLEEYIIRGDPILALTSFEYSHILLKHLFYSWRIFAITSDNKIFSKSRDIKQFEERIPNLNRQALNLFHSTTKLKDELLEQLAMIIGELWKKSEELRHWKIDIDKRNEILKITEREVHAAIEWVRSITVKHDQSCTCDSCEQKRWIDKNCKEIDLFRKEIRRRGQEFFSLKRKIERKNRKNF</sequence>
<keyword evidence="2" id="KW-0812">Transmembrane</keyword>
<keyword evidence="2" id="KW-0472">Membrane</keyword>
<evidence type="ECO:0000313" key="4">
    <source>
        <dbReference type="Proteomes" id="UP000017119"/>
    </source>
</evidence>
<evidence type="ECO:0000256" key="2">
    <source>
        <dbReference type="SAM" id="Phobius"/>
    </source>
</evidence>
<evidence type="ECO:0000256" key="1">
    <source>
        <dbReference type="SAM" id="Coils"/>
    </source>
</evidence>
<keyword evidence="4" id="KW-1185">Reference proteome</keyword>
<dbReference type="AlphaFoldDB" id="U5NG32"/>